<dbReference type="PANTHER" id="PTHR16027:SF6">
    <property type="entry name" value="DILUTE DOMAIN-CONTAINING PROTEIN"/>
    <property type="match status" value="1"/>
</dbReference>
<name>A0A8J5CN64_CHIOP</name>
<evidence type="ECO:0000313" key="2">
    <source>
        <dbReference type="EMBL" id="KAG0715621.1"/>
    </source>
</evidence>
<keyword evidence="3" id="KW-1185">Reference proteome</keyword>
<evidence type="ECO:0000313" key="3">
    <source>
        <dbReference type="Proteomes" id="UP000770661"/>
    </source>
</evidence>
<evidence type="ECO:0000259" key="1">
    <source>
        <dbReference type="PROSITE" id="PS51126"/>
    </source>
</evidence>
<dbReference type="InterPro" id="IPR052072">
    <property type="entry name" value="Vascular_dev_regulator"/>
</dbReference>
<dbReference type="CDD" id="cd15470">
    <property type="entry name" value="Myo5_CBD"/>
    <property type="match status" value="1"/>
</dbReference>
<dbReference type="GO" id="GO:0051020">
    <property type="term" value="F:GTPase binding"/>
    <property type="evidence" value="ECO:0007669"/>
    <property type="project" value="TreeGrafter"/>
</dbReference>
<dbReference type="OrthoDB" id="6108017at2759"/>
<gene>
    <name evidence="2" type="primary">Myo5a_0</name>
    <name evidence="2" type="ORF">GWK47_011520</name>
</gene>
<dbReference type="InterPro" id="IPR002710">
    <property type="entry name" value="Dilute_dom"/>
</dbReference>
<accession>A0A8J5CN64</accession>
<dbReference type="Proteomes" id="UP000770661">
    <property type="component" value="Unassembled WGS sequence"/>
</dbReference>
<organism evidence="2 3">
    <name type="scientific">Chionoecetes opilio</name>
    <name type="common">Atlantic snow crab</name>
    <name type="synonym">Cancer opilio</name>
    <dbReference type="NCBI Taxonomy" id="41210"/>
    <lineage>
        <taxon>Eukaryota</taxon>
        <taxon>Metazoa</taxon>
        <taxon>Ecdysozoa</taxon>
        <taxon>Arthropoda</taxon>
        <taxon>Crustacea</taxon>
        <taxon>Multicrustacea</taxon>
        <taxon>Malacostraca</taxon>
        <taxon>Eumalacostraca</taxon>
        <taxon>Eucarida</taxon>
        <taxon>Decapoda</taxon>
        <taxon>Pleocyemata</taxon>
        <taxon>Brachyura</taxon>
        <taxon>Eubrachyura</taxon>
        <taxon>Majoidea</taxon>
        <taxon>Majidae</taxon>
        <taxon>Chionoecetes</taxon>
    </lineage>
</organism>
<sequence>MLDVNNTNEGEVMPVIRKKERDYMGMFEYDRRDEMQIIRVLVYELKPRVAVTLLPGLPAYILFMCIRHTDHINDDEKVRSLLNNIVNGVKRVIKKRHEDLDSTVLWLSNILRLLHNLKQYSGDKAFQAENTVKQNEQSLKNFDLSEYRQVLSDIAVWIYNGVIKLMEEKAQPLIVPSILEHEAIAGLSGNKPGGMRGRTGSVARELESPVEPQKALDLLLKEMTQFYRTLAMFGTDPELITQVFRQIFYFICAGSLNNLLLRKDMCHWSKGMQIRYNLSHLEQWTRDMRLHESGVTDTLAPIIQAAQLLQARKTDDDVNSICDMCDKLSVSQIIKILNLYTPADEFEERVPITFIHKIQAKLQERAEGEQAQVSSLTCDPSDEHQVCVPGEVPFNPSSIHLEDIELPEALPLTMLKKV</sequence>
<dbReference type="SMART" id="SM01132">
    <property type="entry name" value="DIL"/>
    <property type="match status" value="1"/>
</dbReference>
<dbReference type="Pfam" id="PF01843">
    <property type="entry name" value="DIL"/>
    <property type="match status" value="1"/>
</dbReference>
<reference evidence="2" key="1">
    <citation type="submission" date="2020-07" db="EMBL/GenBank/DDBJ databases">
        <title>The High-quality genome of the commercially important snow crab, Chionoecetes opilio.</title>
        <authorList>
            <person name="Jeong J.-H."/>
            <person name="Ryu S."/>
        </authorList>
    </citation>
    <scope>NUCLEOTIDE SEQUENCE</scope>
    <source>
        <strain evidence="2">MADBK_172401_WGS</strain>
        <tissue evidence="2">Digestive gland</tissue>
    </source>
</reference>
<dbReference type="EMBL" id="JACEEZ010019536">
    <property type="protein sequence ID" value="KAG0715621.1"/>
    <property type="molecule type" value="Genomic_DNA"/>
</dbReference>
<proteinExistence type="predicted"/>
<comment type="caution">
    <text evidence="2">The sequence shown here is derived from an EMBL/GenBank/DDBJ whole genome shotgun (WGS) entry which is preliminary data.</text>
</comment>
<protein>
    <submittedName>
        <fullName evidence="2">Unconventional myosin-Va</fullName>
    </submittedName>
</protein>
<dbReference type="AlphaFoldDB" id="A0A8J5CN64"/>
<dbReference type="PANTHER" id="PTHR16027">
    <property type="entry name" value="DILUTE DOMAIN-CONTAINING PROTEIN YPR089W"/>
    <property type="match status" value="1"/>
</dbReference>
<dbReference type="PROSITE" id="PS51126">
    <property type="entry name" value="DILUTE"/>
    <property type="match status" value="1"/>
</dbReference>
<feature type="domain" description="Dilute" evidence="1">
    <location>
        <begin position="83"/>
        <end position="364"/>
    </location>
</feature>